<protein>
    <submittedName>
        <fullName evidence="2">Uncharacterized protein</fullName>
    </submittedName>
</protein>
<proteinExistence type="predicted"/>
<dbReference type="AlphaFoldDB" id="A0AA38WNQ5"/>
<feature type="region of interest" description="Disordered" evidence="1">
    <location>
        <begin position="1"/>
        <end position="25"/>
    </location>
</feature>
<name>A0AA38WNQ5_9ASTR</name>
<reference evidence="2" key="1">
    <citation type="submission" date="2023-03" db="EMBL/GenBank/DDBJ databases">
        <title>Chromosome-scale reference genome and RAD-based genetic map of yellow starthistle (Centaurea solstitialis) reveal putative structural variation and QTLs associated with invader traits.</title>
        <authorList>
            <person name="Reatini B."/>
            <person name="Cang F.A."/>
            <person name="Jiang Q."/>
            <person name="Mckibben M.T.W."/>
            <person name="Barker M.S."/>
            <person name="Rieseberg L.H."/>
            <person name="Dlugosch K.M."/>
        </authorList>
    </citation>
    <scope>NUCLEOTIDE SEQUENCE</scope>
    <source>
        <strain evidence="2">CAN-66</strain>
        <tissue evidence="2">Leaf</tissue>
    </source>
</reference>
<dbReference type="Proteomes" id="UP001172457">
    <property type="component" value="Chromosome 1"/>
</dbReference>
<evidence type="ECO:0000256" key="1">
    <source>
        <dbReference type="SAM" id="MobiDB-lite"/>
    </source>
</evidence>
<feature type="compositionally biased region" description="Polar residues" evidence="1">
    <location>
        <begin position="1"/>
        <end position="14"/>
    </location>
</feature>
<evidence type="ECO:0000313" key="2">
    <source>
        <dbReference type="EMBL" id="KAJ9568007.1"/>
    </source>
</evidence>
<gene>
    <name evidence="2" type="ORF">OSB04_003973</name>
</gene>
<evidence type="ECO:0000313" key="3">
    <source>
        <dbReference type="Proteomes" id="UP001172457"/>
    </source>
</evidence>
<organism evidence="2 3">
    <name type="scientific">Centaurea solstitialis</name>
    <name type="common">yellow star-thistle</name>
    <dbReference type="NCBI Taxonomy" id="347529"/>
    <lineage>
        <taxon>Eukaryota</taxon>
        <taxon>Viridiplantae</taxon>
        <taxon>Streptophyta</taxon>
        <taxon>Embryophyta</taxon>
        <taxon>Tracheophyta</taxon>
        <taxon>Spermatophyta</taxon>
        <taxon>Magnoliopsida</taxon>
        <taxon>eudicotyledons</taxon>
        <taxon>Gunneridae</taxon>
        <taxon>Pentapetalae</taxon>
        <taxon>asterids</taxon>
        <taxon>campanulids</taxon>
        <taxon>Asterales</taxon>
        <taxon>Asteraceae</taxon>
        <taxon>Carduoideae</taxon>
        <taxon>Cardueae</taxon>
        <taxon>Centaureinae</taxon>
        <taxon>Centaurea</taxon>
    </lineage>
</organism>
<comment type="caution">
    <text evidence="2">The sequence shown here is derived from an EMBL/GenBank/DDBJ whole genome shotgun (WGS) entry which is preliminary data.</text>
</comment>
<sequence length="84" mass="9516">MNNNSQETPMNNRPANHLSPAAPEESSWTSYFEEFLWQKKNDDEQDVIMSTTCDHHETLKSLISDAASSVNKAVCFQDDDHAKS</sequence>
<accession>A0AA38WNQ5</accession>
<keyword evidence="3" id="KW-1185">Reference proteome</keyword>
<dbReference type="EMBL" id="JARYMX010000001">
    <property type="protein sequence ID" value="KAJ9568007.1"/>
    <property type="molecule type" value="Genomic_DNA"/>
</dbReference>